<keyword evidence="3" id="KW-1185">Reference proteome</keyword>
<dbReference type="Proteomes" id="UP000765509">
    <property type="component" value="Unassembled WGS sequence"/>
</dbReference>
<protein>
    <submittedName>
        <fullName evidence="2">Uncharacterized protein</fullName>
    </submittedName>
</protein>
<proteinExistence type="predicted"/>
<name>A0A9Q3BJS5_9BASI</name>
<comment type="caution">
    <text evidence="2">The sequence shown here is derived from an EMBL/GenBank/DDBJ whole genome shotgun (WGS) entry which is preliminary data.</text>
</comment>
<feature type="compositionally biased region" description="Basic and acidic residues" evidence="1">
    <location>
        <begin position="27"/>
        <end position="38"/>
    </location>
</feature>
<accession>A0A9Q3BJS5</accession>
<sequence length="139" mass="15895">MAQLTPILQHFQDVLTGKFPFDQIPKSQDDQEYSKDPLECGNIHGRPKGANRNMKIKEISQYFKSLKVNPTEEEDPIKSDQHKKFKITVYFPPPQTTQMASFKDSEASLSKLMNSSYSLLSESQPVTQNQRTSMKSKIP</sequence>
<reference evidence="2" key="1">
    <citation type="submission" date="2021-03" db="EMBL/GenBank/DDBJ databases">
        <title>Draft genome sequence of rust myrtle Austropuccinia psidii MF-1, a brazilian biotype.</title>
        <authorList>
            <person name="Quecine M.C."/>
            <person name="Pachon D.M.R."/>
            <person name="Bonatelli M.L."/>
            <person name="Correr F.H."/>
            <person name="Franceschini L.M."/>
            <person name="Leite T.F."/>
            <person name="Margarido G.R.A."/>
            <person name="Almeida C.A."/>
            <person name="Ferrarezi J.A."/>
            <person name="Labate C.A."/>
        </authorList>
    </citation>
    <scope>NUCLEOTIDE SEQUENCE</scope>
    <source>
        <strain evidence="2">MF-1</strain>
    </source>
</reference>
<evidence type="ECO:0000313" key="2">
    <source>
        <dbReference type="EMBL" id="MBW0466363.1"/>
    </source>
</evidence>
<feature type="region of interest" description="Disordered" evidence="1">
    <location>
        <begin position="22"/>
        <end position="53"/>
    </location>
</feature>
<feature type="region of interest" description="Disordered" evidence="1">
    <location>
        <begin position="120"/>
        <end position="139"/>
    </location>
</feature>
<dbReference type="AlphaFoldDB" id="A0A9Q3BJS5"/>
<evidence type="ECO:0000313" key="3">
    <source>
        <dbReference type="Proteomes" id="UP000765509"/>
    </source>
</evidence>
<evidence type="ECO:0000256" key="1">
    <source>
        <dbReference type="SAM" id="MobiDB-lite"/>
    </source>
</evidence>
<organism evidence="2 3">
    <name type="scientific">Austropuccinia psidii MF-1</name>
    <dbReference type="NCBI Taxonomy" id="1389203"/>
    <lineage>
        <taxon>Eukaryota</taxon>
        <taxon>Fungi</taxon>
        <taxon>Dikarya</taxon>
        <taxon>Basidiomycota</taxon>
        <taxon>Pucciniomycotina</taxon>
        <taxon>Pucciniomycetes</taxon>
        <taxon>Pucciniales</taxon>
        <taxon>Sphaerophragmiaceae</taxon>
        <taxon>Austropuccinia</taxon>
    </lineage>
</organism>
<gene>
    <name evidence="2" type="ORF">O181_006078</name>
</gene>
<dbReference type="EMBL" id="AVOT02001277">
    <property type="protein sequence ID" value="MBW0466363.1"/>
    <property type="molecule type" value="Genomic_DNA"/>
</dbReference>